<dbReference type="InParanoid" id="A0A401G757"/>
<dbReference type="GO" id="GO:0030686">
    <property type="term" value="C:90S preribosome"/>
    <property type="evidence" value="ECO:0007669"/>
    <property type="project" value="TreeGrafter"/>
</dbReference>
<dbReference type="GO" id="GO:0005730">
    <property type="term" value="C:nucleolus"/>
    <property type="evidence" value="ECO:0007669"/>
    <property type="project" value="UniProtKB-SubCell"/>
</dbReference>
<comment type="similarity">
    <text evidence="2 9">Belongs to the RRP36 family.</text>
</comment>
<dbReference type="PANTHER" id="PTHR21738:SF0">
    <property type="entry name" value="RIBOSOMAL RNA PROCESSING PROTEIN 36 HOMOLOG"/>
    <property type="match status" value="1"/>
</dbReference>
<evidence type="ECO:0000256" key="10">
    <source>
        <dbReference type="SAM" id="MobiDB-lite"/>
    </source>
</evidence>
<keyword evidence="12" id="KW-1185">Reference proteome</keyword>
<comment type="caution">
    <text evidence="11">The sequence shown here is derived from an EMBL/GenBank/DDBJ whole genome shotgun (WGS) entry which is preliminary data.</text>
</comment>
<evidence type="ECO:0000313" key="11">
    <source>
        <dbReference type="EMBL" id="GBE77994.1"/>
    </source>
</evidence>
<evidence type="ECO:0000256" key="1">
    <source>
        <dbReference type="ARBA" id="ARBA00004604"/>
    </source>
</evidence>
<reference evidence="11 12" key="1">
    <citation type="journal article" date="2018" name="Sci. Rep.">
        <title>Genome sequence of the cauliflower mushroom Sparassis crispa (Hanabiratake) and its association with beneficial usage.</title>
        <authorList>
            <person name="Kiyama R."/>
            <person name="Furutani Y."/>
            <person name="Kawaguchi K."/>
            <person name="Nakanishi T."/>
        </authorList>
    </citation>
    <scope>NUCLEOTIDE SEQUENCE [LARGE SCALE GENOMIC DNA]</scope>
</reference>
<dbReference type="EMBL" id="BFAD01000001">
    <property type="protein sequence ID" value="GBE77994.1"/>
    <property type="molecule type" value="Genomic_DNA"/>
</dbReference>
<feature type="compositionally biased region" description="Acidic residues" evidence="10">
    <location>
        <begin position="60"/>
        <end position="69"/>
    </location>
</feature>
<protein>
    <recommendedName>
        <fullName evidence="9">rRNA biogenesis protein RRP36</fullName>
    </recommendedName>
</protein>
<keyword evidence="5" id="KW-0175">Coiled coil</keyword>
<dbReference type="STRING" id="139825.A0A401G757"/>
<feature type="compositionally biased region" description="Acidic residues" evidence="10">
    <location>
        <begin position="111"/>
        <end position="122"/>
    </location>
</feature>
<feature type="compositionally biased region" description="Acidic residues" evidence="10">
    <location>
        <begin position="77"/>
        <end position="87"/>
    </location>
</feature>
<evidence type="ECO:0000256" key="2">
    <source>
        <dbReference type="ARBA" id="ARBA00009418"/>
    </source>
</evidence>
<comment type="function">
    <text evidence="8 9">Component of the 90S pre-ribosome involved in the maturation of rRNAs. Required for early cleavages of the pre-RNAs in the 40S ribosomal subunit maturation pathway.</text>
</comment>
<sequence>MPRRPRPATRRPPHSAHTLHTTGKHVSTSNVETPLLQRSNELGRTPNTPDYASSGSQSPSDDESDEYDSDVSAGSAGDEDDAQDLSDVDPNAPRVSQWVDDEDLDNRFQDESEDEESSEEDGETAHLTKSQQSDISSLPFGALRKAQRSLAQAATVEASEEEDSGDDSEPEQGPSHFDFKSKGKEVDKPVHLKYDIPKRRNKHAPMEATSKRPVPRKKLAEGEKLVPRDPRFLPLAGEFSSRNFQSQYSFLSEMHVNETKTLRNNLKRARKMLGSSPRDLREEREQEVQRLERAVKRAESMVGKDRREKVEQEALRKVGKEEREKRKEGKGAWYLKDSDKKGLLLRAKYEALAATGGKGAVKKAIEKKEKKVGQKEKKRRPRPARIGRAPELGGGKRPRATEEGQRTGKRRRVE</sequence>
<evidence type="ECO:0000256" key="4">
    <source>
        <dbReference type="ARBA" id="ARBA00022552"/>
    </source>
</evidence>
<feature type="compositionally biased region" description="Acidic residues" evidence="10">
    <location>
        <begin position="158"/>
        <end position="170"/>
    </location>
</feature>
<dbReference type="AlphaFoldDB" id="A0A401G757"/>
<evidence type="ECO:0000313" key="12">
    <source>
        <dbReference type="Proteomes" id="UP000287166"/>
    </source>
</evidence>
<evidence type="ECO:0000256" key="7">
    <source>
        <dbReference type="ARBA" id="ARBA00023274"/>
    </source>
</evidence>
<feature type="region of interest" description="Disordered" evidence="10">
    <location>
        <begin position="1"/>
        <end position="225"/>
    </location>
</feature>
<evidence type="ECO:0000256" key="6">
    <source>
        <dbReference type="ARBA" id="ARBA00023242"/>
    </source>
</evidence>
<evidence type="ECO:0000256" key="3">
    <source>
        <dbReference type="ARBA" id="ARBA00022517"/>
    </source>
</evidence>
<dbReference type="Pfam" id="PF06102">
    <property type="entry name" value="RRP36"/>
    <property type="match status" value="1"/>
</dbReference>
<evidence type="ECO:0000256" key="8">
    <source>
        <dbReference type="ARBA" id="ARBA00025053"/>
    </source>
</evidence>
<keyword evidence="4 9" id="KW-0698">rRNA processing</keyword>
<feature type="compositionally biased region" description="Polar residues" evidence="10">
    <location>
        <begin position="127"/>
        <end position="136"/>
    </location>
</feature>
<feature type="compositionally biased region" description="Polar residues" evidence="10">
    <location>
        <begin position="18"/>
        <end position="48"/>
    </location>
</feature>
<evidence type="ECO:0000256" key="9">
    <source>
        <dbReference type="RuleBase" id="RU368027"/>
    </source>
</evidence>
<proteinExistence type="inferred from homology"/>
<accession>A0A401G757</accession>
<keyword evidence="6 9" id="KW-0539">Nucleus</keyword>
<organism evidence="11 12">
    <name type="scientific">Sparassis crispa</name>
    <dbReference type="NCBI Taxonomy" id="139825"/>
    <lineage>
        <taxon>Eukaryota</taxon>
        <taxon>Fungi</taxon>
        <taxon>Dikarya</taxon>
        <taxon>Basidiomycota</taxon>
        <taxon>Agaricomycotina</taxon>
        <taxon>Agaricomycetes</taxon>
        <taxon>Polyporales</taxon>
        <taxon>Sparassidaceae</taxon>
        <taxon>Sparassis</taxon>
    </lineage>
</organism>
<gene>
    <name evidence="11" type="ORF">SCP_0108760</name>
</gene>
<dbReference type="PANTHER" id="PTHR21738">
    <property type="entry name" value="RIBOSOMAL RNA PROCESSING PROTEIN 36 HOMOLOG"/>
    <property type="match status" value="1"/>
</dbReference>
<dbReference type="OrthoDB" id="448446at2759"/>
<keyword evidence="7 9" id="KW-0687">Ribonucleoprotein</keyword>
<comment type="subcellular location">
    <subcellularLocation>
        <location evidence="1 9">Nucleus</location>
        <location evidence="1 9">Nucleolus</location>
    </subcellularLocation>
</comment>
<feature type="region of interest" description="Disordered" evidence="10">
    <location>
        <begin position="296"/>
        <end position="333"/>
    </location>
</feature>
<feature type="region of interest" description="Disordered" evidence="10">
    <location>
        <begin position="352"/>
        <end position="414"/>
    </location>
</feature>
<dbReference type="Proteomes" id="UP000287166">
    <property type="component" value="Unassembled WGS sequence"/>
</dbReference>
<dbReference type="InterPro" id="IPR009292">
    <property type="entry name" value="RRP36"/>
</dbReference>
<dbReference type="GO" id="GO:0000462">
    <property type="term" value="P:maturation of SSU-rRNA from tricistronic rRNA transcript (SSU-rRNA, 5.8S rRNA, LSU-rRNA)"/>
    <property type="evidence" value="ECO:0007669"/>
    <property type="project" value="TreeGrafter"/>
</dbReference>
<evidence type="ECO:0000256" key="5">
    <source>
        <dbReference type="ARBA" id="ARBA00023054"/>
    </source>
</evidence>
<comment type="subunit">
    <text evidence="9">Associates with 90S and pre-40S pre-ribosomal particles.</text>
</comment>
<keyword evidence="3 9" id="KW-0690">Ribosome biogenesis</keyword>
<feature type="compositionally biased region" description="Basic and acidic residues" evidence="10">
    <location>
        <begin position="363"/>
        <end position="375"/>
    </location>
</feature>
<feature type="compositionally biased region" description="Low complexity" evidence="10">
    <location>
        <begin position="49"/>
        <end position="59"/>
    </location>
</feature>
<feature type="compositionally biased region" description="Basic and acidic residues" evidence="10">
    <location>
        <begin position="177"/>
        <end position="198"/>
    </location>
</feature>
<dbReference type="RefSeq" id="XP_027608907.1">
    <property type="nucleotide sequence ID" value="XM_027753106.1"/>
</dbReference>
<feature type="compositionally biased region" description="Basic residues" evidence="10">
    <location>
        <begin position="1"/>
        <end position="14"/>
    </location>
</feature>
<feature type="compositionally biased region" description="Basic residues" evidence="10">
    <location>
        <begin position="376"/>
        <end position="385"/>
    </location>
</feature>
<name>A0A401G757_9APHY</name>
<dbReference type="FunCoup" id="A0A401G757">
    <property type="interactions" value="302"/>
</dbReference>
<dbReference type="GeneID" id="38774911"/>